<evidence type="ECO:0000256" key="1">
    <source>
        <dbReference type="SAM" id="MobiDB-lite"/>
    </source>
</evidence>
<organism evidence="3 4">
    <name type="scientific">Hoyosella rhizosphaerae</name>
    <dbReference type="NCBI Taxonomy" id="1755582"/>
    <lineage>
        <taxon>Bacteria</taxon>
        <taxon>Bacillati</taxon>
        <taxon>Actinomycetota</taxon>
        <taxon>Actinomycetes</taxon>
        <taxon>Mycobacteriales</taxon>
        <taxon>Hoyosellaceae</taxon>
        <taxon>Hoyosella</taxon>
    </lineage>
</organism>
<evidence type="ECO:0000256" key="2">
    <source>
        <dbReference type="SAM" id="Phobius"/>
    </source>
</evidence>
<evidence type="ECO:0000313" key="3">
    <source>
        <dbReference type="EMBL" id="GGC52983.1"/>
    </source>
</evidence>
<accession>A0A916U0A7</accession>
<dbReference type="RefSeq" id="WP_188669762.1">
    <property type="nucleotide sequence ID" value="NZ_BMJH01000001.1"/>
</dbReference>
<feature type="transmembrane region" description="Helical" evidence="2">
    <location>
        <begin position="51"/>
        <end position="70"/>
    </location>
</feature>
<keyword evidence="2" id="KW-1133">Transmembrane helix</keyword>
<feature type="transmembrane region" description="Helical" evidence="2">
    <location>
        <begin position="25"/>
        <end position="45"/>
    </location>
</feature>
<reference evidence="3" key="2">
    <citation type="submission" date="2020-09" db="EMBL/GenBank/DDBJ databases">
        <authorList>
            <person name="Sun Q."/>
            <person name="Zhou Y."/>
        </authorList>
    </citation>
    <scope>NUCLEOTIDE SEQUENCE</scope>
    <source>
        <strain evidence="3">CGMCC 1.15478</strain>
    </source>
</reference>
<dbReference type="Proteomes" id="UP000641514">
    <property type="component" value="Unassembled WGS sequence"/>
</dbReference>
<dbReference type="AlphaFoldDB" id="A0A916U0A7"/>
<gene>
    <name evidence="3" type="ORF">GCM10011410_01630</name>
</gene>
<name>A0A916U0A7_9ACTN</name>
<sequence length="99" mass="9993">MNERSTNQAGTGSNDVSNVGGKKNVAYLLIAVAVVAIPGALMAAAGSMTGVAIALGVAAAVFLIVGIVLWRQAAVVLSEELPDTNDRQNSSEGRGPLSE</sequence>
<dbReference type="EMBL" id="BMJH01000001">
    <property type="protein sequence ID" value="GGC52983.1"/>
    <property type="molecule type" value="Genomic_DNA"/>
</dbReference>
<evidence type="ECO:0000313" key="4">
    <source>
        <dbReference type="Proteomes" id="UP000641514"/>
    </source>
</evidence>
<keyword evidence="2" id="KW-0472">Membrane</keyword>
<keyword evidence="2" id="KW-0812">Transmembrane</keyword>
<keyword evidence="4" id="KW-1185">Reference proteome</keyword>
<protein>
    <submittedName>
        <fullName evidence="3">Uncharacterized protein</fullName>
    </submittedName>
</protein>
<comment type="caution">
    <text evidence="3">The sequence shown here is derived from an EMBL/GenBank/DDBJ whole genome shotgun (WGS) entry which is preliminary data.</text>
</comment>
<feature type="region of interest" description="Disordered" evidence="1">
    <location>
        <begin position="80"/>
        <end position="99"/>
    </location>
</feature>
<proteinExistence type="predicted"/>
<reference evidence="3" key="1">
    <citation type="journal article" date="2014" name="Int. J. Syst. Evol. Microbiol.">
        <title>Complete genome sequence of Corynebacterium casei LMG S-19264T (=DSM 44701T), isolated from a smear-ripened cheese.</title>
        <authorList>
            <consortium name="US DOE Joint Genome Institute (JGI-PGF)"/>
            <person name="Walter F."/>
            <person name="Albersmeier A."/>
            <person name="Kalinowski J."/>
            <person name="Ruckert C."/>
        </authorList>
    </citation>
    <scope>NUCLEOTIDE SEQUENCE</scope>
    <source>
        <strain evidence="3">CGMCC 1.15478</strain>
    </source>
</reference>